<dbReference type="Pfam" id="PF00078">
    <property type="entry name" value="RVT_1"/>
    <property type="match status" value="1"/>
</dbReference>
<dbReference type="EMBL" id="BAABME010009187">
    <property type="protein sequence ID" value="GAA0174708.1"/>
    <property type="molecule type" value="Genomic_DNA"/>
</dbReference>
<dbReference type="InterPro" id="IPR043502">
    <property type="entry name" value="DNA/RNA_pol_sf"/>
</dbReference>
<dbReference type="Proteomes" id="UP001454036">
    <property type="component" value="Unassembled WGS sequence"/>
</dbReference>
<dbReference type="PANTHER" id="PTHR31635">
    <property type="entry name" value="REVERSE TRANSCRIPTASE DOMAIN-CONTAINING PROTEIN-RELATED"/>
    <property type="match status" value="1"/>
</dbReference>
<evidence type="ECO:0000313" key="3">
    <source>
        <dbReference type="Proteomes" id="UP001454036"/>
    </source>
</evidence>
<organism evidence="2 3">
    <name type="scientific">Lithospermum erythrorhizon</name>
    <name type="common">Purple gromwell</name>
    <name type="synonym">Lithospermum officinale var. erythrorhizon</name>
    <dbReference type="NCBI Taxonomy" id="34254"/>
    <lineage>
        <taxon>Eukaryota</taxon>
        <taxon>Viridiplantae</taxon>
        <taxon>Streptophyta</taxon>
        <taxon>Embryophyta</taxon>
        <taxon>Tracheophyta</taxon>
        <taxon>Spermatophyta</taxon>
        <taxon>Magnoliopsida</taxon>
        <taxon>eudicotyledons</taxon>
        <taxon>Gunneridae</taxon>
        <taxon>Pentapetalae</taxon>
        <taxon>asterids</taxon>
        <taxon>lamiids</taxon>
        <taxon>Boraginales</taxon>
        <taxon>Boraginaceae</taxon>
        <taxon>Boraginoideae</taxon>
        <taxon>Lithospermeae</taxon>
        <taxon>Lithospermum</taxon>
    </lineage>
</organism>
<dbReference type="InterPro" id="IPR000477">
    <property type="entry name" value="RT_dom"/>
</dbReference>
<protein>
    <recommendedName>
        <fullName evidence="1">Reverse transcriptase domain-containing protein</fullName>
    </recommendedName>
</protein>
<dbReference type="PANTHER" id="PTHR31635:SF196">
    <property type="entry name" value="REVERSE TRANSCRIPTASE DOMAIN-CONTAINING PROTEIN-RELATED"/>
    <property type="match status" value="1"/>
</dbReference>
<accession>A0AAV3RIA4</accession>
<feature type="domain" description="Reverse transcriptase" evidence="1">
    <location>
        <begin position="1"/>
        <end position="167"/>
    </location>
</feature>
<proteinExistence type="predicted"/>
<gene>
    <name evidence="2" type="ORF">LIER_28042</name>
</gene>
<dbReference type="AlphaFoldDB" id="A0AAV3RIA4"/>
<dbReference type="SUPFAM" id="SSF56672">
    <property type="entry name" value="DNA/RNA polymerases"/>
    <property type="match status" value="1"/>
</dbReference>
<evidence type="ECO:0000259" key="1">
    <source>
        <dbReference type="PROSITE" id="PS50878"/>
    </source>
</evidence>
<reference evidence="2 3" key="1">
    <citation type="submission" date="2024-01" db="EMBL/GenBank/DDBJ databases">
        <title>The complete chloroplast genome sequence of Lithospermum erythrorhizon: insights into the phylogenetic relationship among Boraginaceae species and the maternal lineages of purple gromwells.</title>
        <authorList>
            <person name="Okada T."/>
            <person name="Watanabe K."/>
        </authorList>
    </citation>
    <scope>NUCLEOTIDE SEQUENCE [LARGE SCALE GENOMIC DNA]</scope>
</reference>
<name>A0AAV3RIA4_LITER</name>
<dbReference type="PROSITE" id="PS50878">
    <property type="entry name" value="RT_POL"/>
    <property type="match status" value="1"/>
</dbReference>
<comment type="caution">
    <text evidence="2">The sequence shown here is derived from an EMBL/GenBank/DDBJ whole genome shotgun (WGS) entry which is preliminary data.</text>
</comment>
<evidence type="ECO:0000313" key="2">
    <source>
        <dbReference type="EMBL" id="GAA0174708.1"/>
    </source>
</evidence>
<sequence length="167" mass="18811">MSKAFDRVSWDFLFNLFEKISFPPHWIQLIKECVTTVQYSVIVNEQTSDTFFPKYGLRQGDPLSSILFALCTEALSSSLLLLQETKDIKGVSIAKNGPQISHLPFADDSYFFIHLDNKSIHAFSSAISTFCKDCCQIINYHKSIITFSPNTPSHIKIYSLSSLGISS</sequence>
<keyword evidence="3" id="KW-1185">Reference proteome</keyword>